<dbReference type="InterPro" id="IPR036291">
    <property type="entry name" value="NAD(P)-bd_dom_sf"/>
</dbReference>
<reference evidence="6" key="1">
    <citation type="journal article" date="2013" name="Genome Announc.">
        <title>Genome sequence of the food spoilage yeast Zygosaccharomyces bailii CLIB 213(T).</title>
        <authorList>
            <person name="Galeote V."/>
            <person name="Bigey F."/>
            <person name="Devillers H."/>
            <person name="Neuveglise C."/>
            <person name="Dequin S."/>
        </authorList>
    </citation>
    <scope>NUCLEOTIDE SEQUENCE [LARGE SCALE GENOMIC DNA]</scope>
    <source>
        <strain evidence="6">CLIB 213 / ATCC 58445 / CBS 680 / CCRC 21525 / NBRC 1098 / NCYC 1416 / NRRL Y-2227</strain>
    </source>
</reference>
<sequence length="273" mass="29807">MSQGRKAAERLAGKTVFITGASAGIGQATAKEYLDASNGHIKLILAARRLEKLQQIKDQVAKDYPTAQVHIGKLDVTAIDTIKPFLDKLPKEFQDIDILINNAGKALGTEKVGNIADKDIEGMFNTNVLGLIKVTQAVLPIFKKKNAGDVVNLASVAGREPYPGGSIYCATKHAVKAFTESLRMELVDTKIRVICVDPGNVETEFSMVRFRGDADKAKKVYENTKPLYAEDIGDFIVYATSRDQNTVIADTLIFSSNQASPYHIYRGELNNTA</sequence>
<dbReference type="FunFam" id="3.40.50.720:FF:000047">
    <property type="entry name" value="NADP-dependent L-serine/L-allo-threonine dehydrogenase"/>
    <property type="match status" value="1"/>
</dbReference>
<evidence type="ECO:0000313" key="6">
    <source>
        <dbReference type="Proteomes" id="UP000019375"/>
    </source>
</evidence>
<evidence type="ECO:0000256" key="2">
    <source>
        <dbReference type="ARBA" id="ARBA00022857"/>
    </source>
</evidence>
<keyword evidence="6" id="KW-1185">Reference proteome</keyword>
<keyword evidence="3" id="KW-0560">Oxidoreductase</keyword>
<dbReference type="Gene3D" id="3.40.50.720">
    <property type="entry name" value="NAD(P)-binding Rossmann-like Domain"/>
    <property type="match status" value="1"/>
</dbReference>
<dbReference type="InterPro" id="IPR020904">
    <property type="entry name" value="Sc_DH/Rdtase_CS"/>
</dbReference>
<dbReference type="EMBL" id="HG316456">
    <property type="protein sequence ID" value="CDF88731.1"/>
    <property type="molecule type" value="Genomic_DNA"/>
</dbReference>
<dbReference type="OrthoDB" id="6251714at2759"/>
<protein>
    <submittedName>
        <fullName evidence="5">ZYBA0S03-00650g1_1</fullName>
    </submittedName>
</protein>
<dbReference type="AlphaFoldDB" id="A0A8J2T437"/>
<dbReference type="Proteomes" id="UP000019375">
    <property type="component" value="Unassembled WGS sequence"/>
</dbReference>
<dbReference type="PANTHER" id="PTHR42901:SF1">
    <property type="entry name" value="ALCOHOL DEHYDROGENASE"/>
    <property type="match status" value="1"/>
</dbReference>
<dbReference type="PROSITE" id="PS00061">
    <property type="entry name" value="ADH_SHORT"/>
    <property type="match status" value="1"/>
</dbReference>
<dbReference type="SUPFAM" id="SSF51735">
    <property type="entry name" value="NAD(P)-binding Rossmann-fold domains"/>
    <property type="match status" value="1"/>
</dbReference>
<proteinExistence type="inferred from homology"/>
<dbReference type="PANTHER" id="PTHR42901">
    <property type="entry name" value="ALCOHOL DEHYDROGENASE"/>
    <property type="match status" value="1"/>
</dbReference>
<evidence type="ECO:0000256" key="1">
    <source>
        <dbReference type="ARBA" id="ARBA00006484"/>
    </source>
</evidence>
<keyword evidence="2" id="KW-0521">NADP</keyword>
<dbReference type="PRINTS" id="PR00081">
    <property type="entry name" value="GDHRDH"/>
</dbReference>
<dbReference type="Pfam" id="PF00106">
    <property type="entry name" value="adh_short"/>
    <property type="match status" value="1"/>
</dbReference>
<evidence type="ECO:0000256" key="3">
    <source>
        <dbReference type="ARBA" id="ARBA00023002"/>
    </source>
</evidence>
<dbReference type="PRINTS" id="PR00080">
    <property type="entry name" value="SDRFAMILY"/>
</dbReference>
<dbReference type="InterPro" id="IPR002347">
    <property type="entry name" value="SDR_fam"/>
</dbReference>
<name>A0A8J2T437_ZYGB2</name>
<comment type="similarity">
    <text evidence="1 4">Belongs to the short-chain dehydrogenases/reductases (SDR) family.</text>
</comment>
<dbReference type="GO" id="GO:0016616">
    <property type="term" value="F:oxidoreductase activity, acting on the CH-OH group of donors, NAD or NADP as acceptor"/>
    <property type="evidence" value="ECO:0007669"/>
    <property type="project" value="UniProtKB-ARBA"/>
</dbReference>
<organism evidence="5 6">
    <name type="scientific">Zygosaccharomyces bailii (strain CLIB 213 / ATCC 58445 / CBS 680 / BCRC 21525 / NBRC 1098 / NCYC 1416 / NRRL Y-2227)</name>
    <dbReference type="NCBI Taxonomy" id="1333698"/>
    <lineage>
        <taxon>Eukaryota</taxon>
        <taxon>Fungi</taxon>
        <taxon>Dikarya</taxon>
        <taxon>Ascomycota</taxon>
        <taxon>Saccharomycotina</taxon>
        <taxon>Saccharomycetes</taxon>
        <taxon>Saccharomycetales</taxon>
        <taxon>Saccharomycetaceae</taxon>
        <taxon>Zygosaccharomyces</taxon>
    </lineage>
</organism>
<evidence type="ECO:0000256" key="4">
    <source>
        <dbReference type="RuleBase" id="RU000363"/>
    </source>
</evidence>
<evidence type="ECO:0000313" key="5">
    <source>
        <dbReference type="EMBL" id="CDF88731.1"/>
    </source>
</evidence>
<accession>A0A8J2T437</accession>
<gene>
    <name evidence="5" type="ORF">BN860_00650g</name>
</gene>